<sequence length="185" mass="19849">MSRTDDTRRGAGTLFEASQLPADGKDGAAAAPTFDTWGGRRMHAMRMPDHRERLVGKRRRGAGRALLGKRRLAGPGHDSGVRGDERADESPEEEGGAWEHDTPRASEKKAKRKALYNHTPPPPPSASSPRVSGADRLIATHSLSQLQEQEGGGGARALRTGTCAAKAGVPENEVMDTTRSQHTLE</sequence>
<feature type="compositionally biased region" description="Basic and acidic residues" evidence="1">
    <location>
        <begin position="46"/>
        <end position="55"/>
    </location>
</feature>
<proteinExistence type="predicted"/>
<feature type="compositionally biased region" description="Basic and acidic residues" evidence="1">
    <location>
        <begin position="97"/>
        <end position="108"/>
    </location>
</feature>
<protein>
    <submittedName>
        <fullName evidence="2">Uncharacterized protein</fullName>
    </submittedName>
</protein>
<feature type="compositionally biased region" description="Basic and acidic residues" evidence="1">
    <location>
        <begin position="79"/>
        <end position="89"/>
    </location>
</feature>
<accession>A0AAD7DMF8</accession>
<evidence type="ECO:0000256" key="1">
    <source>
        <dbReference type="SAM" id="MobiDB-lite"/>
    </source>
</evidence>
<dbReference type="EMBL" id="JARKIE010000048">
    <property type="protein sequence ID" value="KAJ7692992.1"/>
    <property type="molecule type" value="Genomic_DNA"/>
</dbReference>
<dbReference type="AlphaFoldDB" id="A0AAD7DMF8"/>
<gene>
    <name evidence="2" type="ORF">B0H17DRAFT_1179104</name>
</gene>
<comment type="caution">
    <text evidence="2">The sequence shown here is derived from an EMBL/GenBank/DDBJ whole genome shotgun (WGS) entry which is preliminary data.</text>
</comment>
<organism evidence="2 3">
    <name type="scientific">Mycena rosella</name>
    <name type="common">Pink bonnet</name>
    <name type="synonym">Agaricus rosellus</name>
    <dbReference type="NCBI Taxonomy" id="1033263"/>
    <lineage>
        <taxon>Eukaryota</taxon>
        <taxon>Fungi</taxon>
        <taxon>Dikarya</taxon>
        <taxon>Basidiomycota</taxon>
        <taxon>Agaricomycotina</taxon>
        <taxon>Agaricomycetes</taxon>
        <taxon>Agaricomycetidae</taxon>
        <taxon>Agaricales</taxon>
        <taxon>Marasmiineae</taxon>
        <taxon>Mycenaceae</taxon>
        <taxon>Mycena</taxon>
    </lineage>
</organism>
<keyword evidence="3" id="KW-1185">Reference proteome</keyword>
<evidence type="ECO:0000313" key="2">
    <source>
        <dbReference type="EMBL" id="KAJ7692992.1"/>
    </source>
</evidence>
<feature type="region of interest" description="Disordered" evidence="1">
    <location>
        <begin position="1"/>
        <end position="156"/>
    </location>
</feature>
<feature type="compositionally biased region" description="Basic residues" evidence="1">
    <location>
        <begin position="56"/>
        <end position="72"/>
    </location>
</feature>
<evidence type="ECO:0000313" key="3">
    <source>
        <dbReference type="Proteomes" id="UP001221757"/>
    </source>
</evidence>
<name>A0AAD7DMF8_MYCRO</name>
<dbReference type="Proteomes" id="UP001221757">
    <property type="component" value="Unassembled WGS sequence"/>
</dbReference>
<reference evidence="2" key="1">
    <citation type="submission" date="2023-03" db="EMBL/GenBank/DDBJ databases">
        <title>Massive genome expansion in bonnet fungi (Mycena s.s.) driven by repeated elements and novel gene families across ecological guilds.</title>
        <authorList>
            <consortium name="Lawrence Berkeley National Laboratory"/>
            <person name="Harder C.B."/>
            <person name="Miyauchi S."/>
            <person name="Viragh M."/>
            <person name="Kuo A."/>
            <person name="Thoen E."/>
            <person name="Andreopoulos B."/>
            <person name="Lu D."/>
            <person name="Skrede I."/>
            <person name="Drula E."/>
            <person name="Henrissat B."/>
            <person name="Morin E."/>
            <person name="Kohler A."/>
            <person name="Barry K."/>
            <person name="LaButti K."/>
            <person name="Morin E."/>
            <person name="Salamov A."/>
            <person name="Lipzen A."/>
            <person name="Mereny Z."/>
            <person name="Hegedus B."/>
            <person name="Baldrian P."/>
            <person name="Stursova M."/>
            <person name="Weitz H."/>
            <person name="Taylor A."/>
            <person name="Grigoriev I.V."/>
            <person name="Nagy L.G."/>
            <person name="Martin F."/>
            <person name="Kauserud H."/>
        </authorList>
    </citation>
    <scope>NUCLEOTIDE SEQUENCE</scope>
    <source>
        <strain evidence="2">CBHHK067</strain>
    </source>
</reference>